<feature type="transmembrane region" description="Helical" evidence="1">
    <location>
        <begin position="37"/>
        <end position="55"/>
    </location>
</feature>
<organism evidence="3 4">
    <name type="scientific">Candidatus Amesbacteria bacterium GW2011_GWA2_47_11</name>
    <dbReference type="NCBI Taxonomy" id="1618357"/>
    <lineage>
        <taxon>Bacteria</taxon>
        <taxon>Candidatus Amesiibacteriota</taxon>
    </lineage>
</organism>
<dbReference type="AlphaFoldDB" id="A0A0G1RCH1"/>
<feature type="domain" description="Phosphatidic acid phosphatase type 2/haloperoxidase" evidence="2">
    <location>
        <begin position="59"/>
        <end position="180"/>
    </location>
</feature>
<name>A0A0G1RCH1_9BACT</name>
<accession>A0A0G1RCH1</accession>
<comment type="caution">
    <text evidence="3">The sequence shown here is derived from an EMBL/GenBank/DDBJ whole genome shotgun (WGS) entry which is preliminary data.</text>
</comment>
<keyword evidence="1" id="KW-1133">Transmembrane helix</keyword>
<reference evidence="3 4" key="1">
    <citation type="journal article" date="2015" name="Nature">
        <title>rRNA introns, odd ribosomes, and small enigmatic genomes across a large radiation of phyla.</title>
        <authorList>
            <person name="Brown C.T."/>
            <person name="Hug L.A."/>
            <person name="Thomas B.C."/>
            <person name="Sharon I."/>
            <person name="Castelle C.J."/>
            <person name="Singh A."/>
            <person name="Wilkins M.J."/>
            <person name="Williams K.H."/>
            <person name="Banfield J.F."/>
        </authorList>
    </citation>
    <scope>NUCLEOTIDE SEQUENCE [LARGE SCALE GENOMIC DNA]</scope>
</reference>
<dbReference type="Gene3D" id="1.20.144.10">
    <property type="entry name" value="Phosphatidic acid phosphatase type 2/haloperoxidase"/>
    <property type="match status" value="1"/>
</dbReference>
<dbReference type="InterPro" id="IPR036938">
    <property type="entry name" value="PAP2/HPO_sf"/>
</dbReference>
<proteinExistence type="predicted"/>
<evidence type="ECO:0000259" key="2">
    <source>
        <dbReference type="SMART" id="SM00014"/>
    </source>
</evidence>
<sequence>MNLDRGAKKVLGEIAGLDRAVFAYVNSLPHSKGLDRFLILLDVWYYFVLLYMVVMGGDWRLFGELLVLAIAVNSILLKRIFKRLRVFERLEQANVVIREKPLPEFIRQIDRYSFPSGSAAISITAAVGLASLYPLHPFMVGVGWFFALANGIQRLYFGAHLPSEVIGGWITGGVTALIGLRFLS</sequence>
<feature type="transmembrane region" description="Helical" evidence="1">
    <location>
        <begin position="119"/>
        <end position="146"/>
    </location>
</feature>
<evidence type="ECO:0000313" key="4">
    <source>
        <dbReference type="Proteomes" id="UP000034607"/>
    </source>
</evidence>
<dbReference type="InterPro" id="IPR000326">
    <property type="entry name" value="PAP2/HPO"/>
</dbReference>
<dbReference type="Proteomes" id="UP000034607">
    <property type="component" value="Unassembled WGS sequence"/>
</dbReference>
<dbReference type="SMART" id="SM00014">
    <property type="entry name" value="acidPPc"/>
    <property type="match status" value="1"/>
</dbReference>
<feature type="transmembrane region" description="Helical" evidence="1">
    <location>
        <begin position="61"/>
        <end position="81"/>
    </location>
</feature>
<evidence type="ECO:0000256" key="1">
    <source>
        <dbReference type="SAM" id="Phobius"/>
    </source>
</evidence>
<gene>
    <name evidence="3" type="ORF">UX78_C0028G0004</name>
</gene>
<evidence type="ECO:0000313" key="3">
    <source>
        <dbReference type="EMBL" id="KKU55009.1"/>
    </source>
</evidence>
<dbReference type="SUPFAM" id="SSF48317">
    <property type="entry name" value="Acid phosphatase/Vanadium-dependent haloperoxidase"/>
    <property type="match status" value="1"/>
</dbReference>
<keyword evidence="1" id="KW-0472">Membrane</keyword>
<protein>
    <recommendedName>
        <fullName evidence="2">Phosphatidic acid phosphatase type 2/haloperoxidase domain-containing protein</fullName>
    </recommendedName>
</protein>
<dbReference type="EMBL" id="LCNM01000028">
    <property type="protein sequence ID" value="KKU55009.1"/>
    <property type="molecule type" value="Genomic_DNA"/>
</dbReference>
<feature type="transmembrane region" description="Helical" evidence="1">
    <location>
        <begin position="166"/>
        <end position="183"/>
    </location>
</feature>
<keyword evidence="1" id="KW-0812">Transmembrane</keyword>
<dbReference type="Pfam" id="PF01569">
    <property type="entry name" value="PAP2"/>
    <property type="match status" value="1"/>
</dbReference>